<proteinExistence type="predicted"/>
<dbReference type="EMBL" id="BNBC01000053">
    <property type="protein sequence ID" value="GHF07852.1"/>
    <property type="molecule type" value="Genomic_DNA"/>
</dbReference>
<evidence type="ECO:0000313" key="3">
    <source>
        <dbReference type="Proteomes" id="UP000641386"/>
    </source>
</evidence>
<sequence>MLDEFGEDGEWDADPAGSNEDDVRAGRTASGAAWRHGVPPRDMIGGGSVPVVPYEGGQMEQLW</sequence>
<reference evidence="2" key="1">
    <citation type="journal article" date="2014" name="Int. J. Syst. Evol. Microbiol.">
        <title>Complete genome sequence of Corynebacterium casei LMG S-19264T (=DSM 44701T), isolated from a smear-ripened cheese.</title>
        <authorList>
            <consortium name="US DOE Joint Genome Institute (JGI-PGF)"/>
            <person name="Walter F."/>
            <person name="Albersmeier A."/>
            <person name="Kalinowski J."/>
            <person name="Ruckert C."/>
        </authorList>
    </citation>
    <scope>NUCLEOTIDE SEQUENCE</scope>
    <source>
        <strain evidence="2">JCM 3302</strain>
    </source>
</reference>
<protein>
    <submittedName>
        <fullName evidence="2">Uncharacterized protein</fullName>
    </submittedName>
</protein>
<dbReference type="Proteomes" id="UP000641386">
    <property type="component" value="Unassembled WGS sequence"/>
</dbReference>
<name>A0A919AGY8_9ACTN</name>
<accession>A0A919AGY8</accession>
<keyword evidence="3" id="KW-1185">Reference proteome</keyword>
<feature type="region of interest" description="Disordered" evidence="1">
    <location>
        <begin position="1"/>
        <end position="50"/>
    </location>
</feature>
<evidence type="ECO:0000256" key="1">
    <source>
        <dbReference type="SAM" id="MobiDB-lite"/>
    </source>
</evidence>
<organism evidence="2 3">
    <name type="scientific">Streptomyces spiralis</name>
    <dbReference type="NCBI Taxonomy" id="66376"/>
    <lineage>
        <taxon>Bacteria</taxon>
        <taxon>Bacillati</taxon>
        <taxon>Actinomycetota</taxon>
        <taxon>Actinomycetes</taxon>
        <taxon>Kitasatosporales</taxon>
        <taxon>Streptomycetaceae</taxon>
        <taxon>Streptomyces</taxon>
    </lineage>
</organism>
<gene>
    <name evidence="2" type="ORF">GCM10014715_74660</name>
</gene>
<dbReference type="AlphaFoldDB" id="A0A919AGY8"/>
<comment type="caution">
    <text evidence="2">The sequence shown here is derived from an EMBL/GenBank/DDBJ whole genome shotgun (WGS) entry which is preliminary data.</text>
</comment>
<feature type="compositionally biased region" description="Acidic residues" evidence="1">
    <location>
        <begin position="1"/>
        <end position="13"/>
    </location>
</feature>
<reference evidence="2" key="2">
    <citation type="submission" date="2020-09" db="EMBL/GenBank/DDBJ databases">
        <authorList>
            <person name="Sun Q."/>
            <person name="Ohkuma M."/>
        </authorList>
    </citation>
    <scope>NUCLEOTIDE SEQUENCE</scope>
    <source>
        <strain evidence="2">JCM 3302</strain>
    </source>
</reference>
<evidence type="ECO:0000313" key="2">
    <source>
        <dbReference type="EMBL" id="GHF07852.1"/>
    </source>
</evidence>